<evidence type="ECO:0000259" key="3">
    <source>
        <dbReference type="Pfam" id="PF23053"/>
    </source>
</evidence>
<feature type="domain" description="N4BP1 UBA-like" evidence="3">
    <location>
        <begin position="355"/>
        <end position="398"/>
    </location>
</feature>
<dbReference type="InterPro" id="IPR056629">
    <property type="entry name" value="KH_N4BP1_1st"/>
</dbReference>
<dbReference type="CDD" id="cd09032">
    <property type="entry name" value="KH-I_N4BP1_like_rpt1"/>
    <property type="match status" value="1"/>
</dbReference>
<reference evidence="5" key="1">
    <citation type="submission" date="2023-05" db="EMBL/GenBank/DDBJ databases">
        <authorList>
            <person name="Stuckert A."/>
        </authorList>
    </citation>
    <scope>NUCLEOTIDE SEQUENCE</scope>
</reference>
<dbReference type="Pfam" id="PF23255">
    <property type="entry name" value="DUF7070"/>
    <property type="match status" value="1"/>
</dbReference>
<dbReference type="PANTHER" id="PTHR12876:SF28">
    <property type="entry name" value="PROTEIN KHNYN"/>
    <property type="match status" value="1"/>
</dbReference>
<comment type="caution">
    <text evidence="5">The sequence shown here is derived from an EMBL/GenBank/DDBJ whole genome shotgun (WGS) entry which is preliminary data.</text>
</comment>
<evidence type="ECO:0000259" key="4">
    <source>
        <dbReference type="Pfam" id="PF23255"/>
    </source>
</evidence>
<organism evidence="5 6">
    <name type="scientific">Staurois parvus</name>
    <dbReference type="NCBI Taxonomy" id="386267"/>
    <lineage>
        <taxon>Eukaryota</taxon>
        <taxon>Metazoa</taxon>
        <taxon>Chordata</taxon>
        <taxon>Craniata</taxon>
        <taxon>Vertebrata</taxon>
        <taxon>Euteleostomi</taxon>
        <taxon>Amphibia</taxon>
        <taxon>Batrachia</taxon>
        <taxon>Anura</taxon>
        <taxon>Neobatrachia</taxon>
        <taxon>Ranoidea</taxon>
        <taxon>Ranidae</taxon>
        <taxon>Staurois</taxon>
    </lineage>
</organism>
<dbReference type="Pfam" id="PF23052">
    <property type="entry name" value="KH_N4BP1_2nd"/>
    <property type="match status" value="1"/>
</dbReference>
<dbReference type="Pfam" id="PF23053">
    <property type="entry name" value="UBA_N4BP1"/>
    <property type="match status" value="1"/>
</dbReference>
<evidence type="ECO:0000313" key="5">
    <source>
        <dbReference type="EMBL" id="CAI9565509.1"/>
    </source>
</evidence>
<dbReference type="Pfam" id="PF23050">
    <property type="entry name" value="KH_N4BP1_1st"/>
    <property type="match status" value="1"/>
</dbReference>
<dbReference type="InterPro" id="IPR051101">
    <property type="entry name" value="ZC3H12/N4BP1_RNase_Reg"/>
</dbReference>
<accession>A0ABN9CZA3</accession>
<dbReference type="EMBL" id="CATNWA010013588">
    <property type="protein sequence ID" value="CAI9565509.1"/>
    <property type="molecule type" value="Genomic_DNA"/>
</dbReference>
<evidence type="ECO:0000313" key="6">
    <source>
        <dbReference type="Proteomes" id="UP001162483"/>
    </source>
</evidence>
<feature type="domain" description="N4BP1 second type I KH-domain" evidence="2">
    <location>
        <begin position="90"/>
        <end position="203"/>
    </location>
</feature>
<dbReference type="PANTHER" id="PTHR12876">
    <property type="entry name" value="N4BP1-RELATED"/>
    <property type="match status" value="1"/>
</dbReference>
<name>A0ABN9CZA3_9NEOB</name>
<dbReference type="Proteomes" id="UP001162483">
    <property type="component" value="Unassembled WGS sequence"/>
</dbReference>
<dbReference type="InterPro" id="IPR056630">
    <property type="entry name" value="KH_N4BP1_2nd"/>
</dbReference>
<sequence length="617" mass="69543">MLMAVGEYEATQDEESVDEFAVPQGSEKALRRQQAHIERLFGVTVNIIGVLMQDPVPLQYTGHQQIWVQLNGERRSIVKAKDYIKGLCTPELNENFNYPREMHCIFVGAGCLFLDCLIRATSACIKPQSHGLITISGLAEGVVMAQSRIHAFLDVCDTKPEDLETSIKRNFKTLVEEHNDLHALDLLILPTSTKEQLLALVEEDKESRQKRSTSHQKECDAMRKLPLLPAAMEYPNLRLDKPLISQPVDITKTRPVKGVLRERASEPREPVRNNIWDLKKPPVPFSVQESPVTGLDECESSGSYLNEGTELNERMEPLVKDDEEFQQISGLLDTIMRWDDREPGSHHNFSLATQKEFNMLLDFFKTMGYQESIVLKVLSENGIQEPSQILDKVKLEQSSHNHINSHQVQRPSTLKGMARALSSNDDDYLLEVMKSAAKNCGYSPSEIVDIGDGSVAGLLRKLNEKNDSEDYIFQSGPQRKGHQENDLQFQKNLALAKPETKIVNPTMGMGDPLRTKPMGNNHPVEDIFHGGLEPETIDTEEPKDTTGKEECKVPIVTGAQRFNEAMQTPFKLNLRNEKGNDQLRHIIIDGSNVAMIHGLHRFFLLPWHCIGFTVLLG</sequence>
<dbReference type="InterPro" id="IPR056631">
    <property type="entry name" value="UBA_N4BP1"/>
</dbReference>
<feature type="domain" description="N4BP1 first type I KH-domain" evidence="1">
    <location>
        <begin position="18"/>
        <end position="89"/>
    </location>
</feature>
<evidence type="ECO:0000259" key="2">
    <source>
        <dbReference type="Pfam" id="PF23052"/>
    </source>
</evidence>
<evidence type="ECO:0000259" key="1">
    <source>
        <dbReference type="Pfam" id="PF23050"/>
    </source>
</evidence>
<proteinExistence type="predicted"/>
<dbReference type="InterPro" id="IPR055498">
    <property type="entry name" value="DUF7070"/>
</dbReference>
<dbReference type="SUPFAM" id="SSF54791">
    <property type="entry name" value="Eukaryotic type KH-domain (KH-domain type I)"/>
    <property type="match status" value="1"/>
</dbReference>
<feature type="domain" description="DUF7070" evidence="4">
    <location>
        <begin position="424"/>
        <end position="467"/>
    </location>
</feature>
<gene>
    <name evidence="5" type="ORF">SPARVUS_LOCUS6083945</name>
</gene>
<dbReference type="InterPro" id="IPR036612">
    <property type="entry name" value="KH_dom_type_1_sf"/>
</dbReference>
<protein>
    <submittedName>
        <fullName evidence="5">Uncharacterized protein</fullName>
    </submittedName>
</protein>
<keyword evidence="6" id="KW-1185">Reference proteome</keyword>